<name>A0A8I0MSF9_9GAMM</name>
<evidence type="ECO:0000313" key="2">
    <source>
        <dbReference type="Proteomes" id="UP000660708"/>
    </source>
</evidence>
<proteinExistence type="predicted"/>
<keyword evidence="2" id="KW-1185">Reference proteome</keyword>
<dbReference type="EMBL" id="AQHF01000018">
    <property type="protein sequence ID" value="MBE0344964.1"/>
    <property type="molecule type" value="Genomic_DNA"/>
</dbReference>
<gene>
    <name evidence="1" type="ORF">PPEP_a2662</name>
</gene>
<dbReference type="Proteomes" id="UP000660708">
    <property type="component" value="Unassembled WGS sequence"/>
</dbReference>
<accession>A0A8I0MSF9</accession>
<dbReference type="RefSeq" id="WP_147389067.1">
    <property type="nucleotide sequence ID" value="NZ_AQHF01000018.1"/>
</dbReference>
<organism evidence="1 2">
    <name type="scientific">Pseudoalteromonas peptidolytica F12-50-A1</name>
    <dbReference type="NCBI Taxonomy" id="1315280"/>
    <lineage>
        <taxon>Bacteria</taxon>
        <taxon>Pseudomonadati</taxon>
        <taxon>Pseudomonadota</taxon>
        <taxon>Gammaproteobacteria</taxon>
        <taxon>Alteromonadales</taxon>
        <taxon>Pseudoalteromonadaceae</taxon>
        <taxon>Pseudoalteromonas</taxon>
    </lineage>
</organism>
<sequence>MSNQELIEFLTDRNKLIKFFESLDVANSMKIKSVLVGDGVEDQGAVSHLKSLSPELIQMLEKEGLSVEMLVPTGSTKPRRKRTLVLERQSFARTEEGLKLAIGRAKNTFSEKKIEVVDYKNITDKEEQSLAKKLVQEYNNK</sequence>
<reference evidence="1 2" key="1">
    <citation type="submission" date="2015-06" db="EMBL/GenBank/DDBJ databases">
        <title>Genome sequence of Pseudoalteromonas peptidolytica.</title>
        <authorList>
            <person name="Xie B.-B."/>
            <person name="Rong J.-C."/>
            <person name="Qin Q.-L."/>
            <person name="Zhang Y.-Z."/>
        </authorList>
    </citation>
    <scope>NUCLEOTIDE SEQUENCE [LARGE SCALE GENOMIC DNA]</scope>
    <source>
        <strain evidence="1 2">F12-50-A1</strain>
    </source>
</reference>
<dbReference type="AlphaFoldDB" id="A0A8I0MSF9"/>
<comment type="caution">
    <text evidence="1">The sequence shown here is derived from an EMBL/GenBank/DDBJ whole genome shotgun (WGS) entry which is preliminary data.</text>
</comment>
<evidence type="ECO:0000313" key="1">
    <source>
        <dbReference type="EMBL" id="MBE0344964.1"/>
    </source>
</evidence>
<protein>
    <submittedName>
        <fullName evidence="1">Uncharacterized protein</fullName>
    </submittedName>
</protein>